<name>A0A8T0H488_CERPU</name>
<sequence length="110" mass="12532">MLLEDLYLHVHTEKCLLKIHVLLLEYLAVTLYLLQTGLLFLPSSIVSIFTVVFSCMLQPDLWRWHKVSASACFKPLNVLWDQTGSMVVCAFSGLPPYESLCPKKNLYDGL</sequence>
<protein>
    <submittedName>
        <fullName evidence="2">Uncharacterized protein</fullName>
    </submittedName>
</protein>
<reference evidence="2" key="1">
    <citation type="submission" date="2020-06" db="EMBL/GenBank/DDBJ databases">
        <title>WGS assembly of Ceratodon purpureus strain R40.</title>
        <authorList>
            <person name="Carey S.B."/>
            <person name="Jenkins J."/>
            <person name="Shu S."/>
            <person name="Lovell J.T."/>
            <person name="Sreedasyam A."/>
            <person name="Maumus F."/>
            <person name="Tiley G.P."/>
            <person name="Fernandez-Pozo N."/>
            <person name="Barry K."/>
            <person name="Chen C."/>
            <person name="Wang M."/>
            <person name="Lipzen A."/>
            <person name="Daum C."/>
            <person name="Saski C.A."/>
            <person name="Payton A.C."/>
            <person name="Mcbreen J.C."/>
            <person name="Conrad R.E."/>
            <person name="Kollar L.M."/>
            <person name="Olsson S."/>
            <person name="Huttunen S."/>
            <person name="Landis J.B."/>
            <person name="Wickett N.J."/>
            <person name="Johnson M.G."/>
            <person name="Rensing S.A."/>
            <person name="Grimwood J."/>
            <person name="Schmutz J."/>
            <person name="Mcdaniel S.F."/>
        </authorList>
    </citation>
    <scope>NUCLEOTIDE SEQUENCE</scope>
    <source>
        <strain evidence="2">R40</strain>
    </source>
</reference>
<evidence type="ECO:0000313" key="3">
    <source>
        <dbReference type="Proteomes" id="UP000822688"/>
    </source>
</evidence>
<comment type="caution">
    <text evidence="2">The sequence shown here is derived from an EMBL/GenBank/DDBJ whole genome shotgun (WGS) entry which is preliminary data.</text>
</comment>
<feature type="transmembrane region" description="Helical" evidence="1">
    <location>
        <begin position="32"/>
        <end position="57"/>
    </location>
</feature>
<keyword evidence="3" id="KW-1185">Reference proteome</keyword>
<keyword evidence="1" id="KW-0472">Membrane</keyword>
<proteinExistence type="predicted"/>
<accession>A0A8T0H488</accession>
<dbReference type="EMBL" id="CM026429">
    <property type="protein sequence ID" value="KAG0565567.1"/>
    <property type="molecule type" value="Genomic_DNA"/>
</dbReference>
<organism evidence="2 3">
    <name type="scientific">Ceratodon purpureus</name>
    <name type="common">Fire moss</name>
    <name type="synonym">Dicranum purpureum</name>
    <dbReference type="NCBI Taxonomy" id="3225"/>
    <lineage>
        <taxon>Eukaryota</taxon>
        <taxon>Viridiplantae</taxon>
        <taxon>Streptophyta</taxon>
        <taxon>Embryophyta</taxon>
        <taxon>Bryophyta</taxon>
        <taxon>Bryophytina</taxon>
        <taxon>Bryopsida</taxon>
        <taxon>Dicranidae</taxon>
        <taxon>Pseudoditrichales</taxon>
        <taxon>Ditrichaceae</taxon>
        <taxon>Ceratodon</taxon>
    </lineage>
</organism>
<evidence type="ECO:0000313" key="2">
    <source>
        <dbReference type="EMBL" id="KAG0565567.1"/>
    </source>
</evidence>
<keyword evidence="1" id="KW-1133">Transmembrane helix</keyword>
<keyword evidence="1" id="KW-0812">Transmembrane</keyword>
<dbReference type="Proteomes" id="UP000822688">
    <property type="component" value="Chromosome 8"/>
</dbReference>
<gene>
    <name evidence="2" type="ORF">KC19_8G200400</name>
</gene>
<evidence type="ECO:0000256" key="1">
    <source>
        <dbReference type="SAM" id="Phobius"/>
    </source>
</evidence>
<dbReference type="AlphaFoldDB" id="A0A8T0H488"/>